<proteinExistence type="predicted"/>
<dbReference type="EMBL" id="WNWQ01000312">
    <property type="protein sequence ID" value="KAE9970817.1"/>
    <property type="molecule type" value="Genomic_DNA"/>
</dbReference>
<evidence type="ECO:0000313" key="3">
    <source>
        <dbReference type="Proteomes" id="UP000433883"/>
    </source>
</evidence>
<feature type="region of interest" description="Disordered" evidence="1">
    <location>
        <begin position="31"/>
        <end position="61"/>
    </location>
</feature>
<dbReference type="Proteomes" id="UP000433883">
    <property type="component" value="Unassembled WGS sequence"/>
</dbReference>
<name>A0A8H3UHJ5_VENIN</name>
<evidence type="ECO:0000313" key="2">
    <source>
        <dbReference type="EMBL" id="KAE9970817.1"/>
    </source>
</evidence>
<comment type="caution">
    <text evidence="2">The sequence shown here is derived from an EMBL/GenBank/DDBJ whole genome shotgun (WGS) entry which is preliminary data.</text>
</comment>
<evidence type="ECO:0000256" key="1">
    <source>
        <dbReference type="SAM" id="MobiDB-lite"/>
    </source>
</evidence>
<reference evidence="2 3" key="1">
    <citation type="submission" date="2019-11" db="EMBL/GenBank/DDBJ databases">
        <title>Venturia inaequalis Genome Resource.</title>
        <authorList>
            <person name="Lichtner F.J."/>
        </authorList>
    </citation>
    <scope>NUCLEOTIDE SEQUENCE [LARGE SCALE GENOMIC DNA]</scope>
    <source>
        <strain evidence="2">Bline_iso_100314</strain>
    </source>
</reference>
<gene>
    <name evidence="2" type="ORF">BLS_004740</name>
</gene>
<dbReference type="AlphaFoldDB" id="A0A8H3UHJ5"/>
<organism evidence="2 3">
    <name type="scientific">Venturia inaequalis</name>
    <name type="common">Apple scab fungus</name>
    <dbReference type="NCBI Taxonomy" id="5025"/>
    <lineage>
        <taxon>Eukaryota</taxon>
        <taxon>Fungi</taxon>
        <taxon>Dikarya</taxon>
        <taxon>Ascomycota</taxon>
        <taxon>Pezizomycotina</taxon>
        <taxon>Dothideomycetes</taxon>
        <taxon>Pleosporomycetidae</taxon>
        <taxon>Venturiales</taxon>
        <taxon>Venturiaceae</taxon>
        <taxon>Venturia</taxon>
    </lineage>
</organism>
<protein>
    <submittedName>
        <fullName evidence="2">Uncharacterized protein</fullName>
    </submittedName>
</protein>
<accession>A0A8H3UHJ5</accession>
<sequence>MFRMYLPSPSLTPLSASLQTFVWSSFATITPGKKRPSATPFLESRVDSLPPQPRTASIEQPCEPTPSILRQCLVQKTALLKAQNSEILNLKLDISDLLLTNTKLLQQKRELRWNTKDLKAEVVSLHNDVKHLAKQTLKEMTTKDKLYGQLVHAIKIIRVLEKREDKLEQENIEGLLVNDKLEMARRDDAVELAGWKGRCKRDWFEESEREMEILHRVEALEYELSVRRKGEGREEGKAMASLRLLAGFEVDRFGEVLGRK</sequence>